<dbReference type="PANTHER" id="PTHR46130:SF3">
    <property type="entry name" value="CHROMOSOME UNDETERMINED SCAFFOLD_33, WHOLE GENOME SHOTGUN SEQUENCE"/>
    <property type="match status" value="1"/>
</dbReference>
<dbReference type="Proteomes" id="UP001374803">
    <property type="component" value="Chromosome"/>
</dbReference>
<keyword evidence="6" id="KW-1185">Reference proteome</keyword>
<evidence type="ECO:0000313" key="6">
    <source>
        <dbReference type="Proteomes" id="UP001374803"/>
    </source>
</evidence>
<evidence type="ECO:0000256" key="3">
    <source>
        <dbReference type="ARBA" id="ARBA00023157"/>
    </source>
</evidence>
<accession>A0ABZ2L1G5</accession>
<keyword evidence="3" id="KW-1015">Disulfide bond</keyword>
<dbReference type="InterPro" id="IPR011936">
    <property type="entry name" value="Myxo_disulph_rpt"/>
</dbReference>
<sequence>MRKTSRALVSSHLLPLLAVAAACGGTESQPATDGDGEGALAIAATCGDGKTEGSETCDDYNTRSGDGCSARCAVEEGWSCVGPTCKPICGDGKIVGEGTLVGKEECDDGDADAGDGCSATCKVEQGCRCAAGAPSACRCASIQTITETPLGVDTASLTLEPTGKAHVAYMWGLRYRDPNNLPMKDMRLVHAERGPTFWTTSTIQTWGQDEVTMDREDLVLASDGGALQTYFQRFLRSPGGSFVTGARSDASWQFAYGDADYIYHAIRGGGDWHSLSRISGSLHYRVGAPGALTRDETLSGFSLYDDLRLAYASNGDVYLASFTQSYPAASYEMKLHRRVDANTWAPVYNVKTTAAADSCVIAVSHVPLALPNGGMVVFEEGFEDYTRWLRAHRLTARGWIVEDVADVDWLSSDCSRSGSSSYSKIRMIPIVDNLGRPHILYNVSHLSKIEDHYLDATGWKTRSFTWKGGLQDAVIDAAGTTHLAMTMAGNPQAVLSYVRMDADAW</sequence>
<dbReference type="Pfam" id="PF13948">
    <property type="entry name" value="DUF4215"/>
    <property type="match status" value="2"/>
</dbReference>
<dbReference type="InterPro" id="IPR043543">
    <property type="entry name" value="PAPPA/PAPPA2"/>
</dbReference>
<keyword evidence="2" id="KW-0677">Repeat</keyword>
<evidence type="ECO:0000256" key="1">
    <source>
        <dbReference type="ARBA" id="ARBA00022729"/>
    </source>
</evidence>
<reference evidence="5" key="1">
    <citation type="submission" date="2021-12" db="EMBL/GenBank/DDBJ databases">
        <title>Discovery of the Pendulisporaceae a myxobacterial family with distinct sporulation behavior and unique specialized metabolism.</title>
        <authorList>
            <person name="Garcia R."/>
            <person name="Popoff A."/>
            <person name="Bader C.D."/>
            <person name="Loehr J."/>
            <person name="Walesch S."/>
            <person name="Walt C."/>
            <person name="Boldt J."/>
            <person name="Bunk B."/>
            <person name="Haeckl F.J.F.P.J."/>
            <person name="Gunesch A.P."/>
            <person name="Birkelbach J."/>
            <person name="Nuebel U."/>
            <person name="Pietschmann T."/>
            <person name="Bach T."/>
            <person name="Mueller R."/>
        </authorList>
    </citation>
    <scope>NUCLEOTIDE SEQUENCE</scope>
    <source>
        <strain evidence="5">MSr11367</strain>
    </source>
</reference>
<dbReference type="EMBL" id="CP089983">
    <property type="protein sequence ID" value="WXB04779.1"/>
    <property type="molecule type" value="Genomic_DNA"/>
</dbReference>
<dbReference type="NCBIfam" id="TIGR02232">
    <property type="entry name" value="myxo_disulf_rpt"/>
    <property type="match status" value="2"/>
</dbReference>
<organism evidence="5 6">
    <name type="scientific">Pendulispora rubella</name>
    <dbReference type="NCBI Taxonomy" id="2741070"/>
    <lineage>
        <taxon>Bacteria</taxon>
        <taxon>Pseudomonadati</taxon>
        <taxon>Myxococcota</taxon>
        <taxon>Myxococcia</taxon>
        <taxon>Myxococcales</taxon>
        <taxon>Sorangiineae</taxon>
        <taxon>Pendulisporaceae</taxon>
        <taxon>Pendulispora</taxon>
    </lineage>
</organism>
<name>A0ABZ2L1G5_9BACT</name>
<gene>
    <name evidence="5" type="ORF">LVJ94_48780</name>
</gene>
<evidence type="ECO:0000256" key="2">
    <source>
        <dbReference type="ARBA" id="ARBA00022737"/>
    </source>
</evidence>
<dbReference type="PANTHER" id="PTHR46130">
    <property type="entry name" value="LAMGL DOMAIN-CONTAINING PROTEIN"/>
    <property type="match status" value="1"/>
</dbReference>
<proteinExistence type="predicted"/>
<dbReference type="RefSeq" id="WP_394834423.1">
    <property type="nucleotide sequence ID" value="NZ_CP089929.1"/>
</dbReference>
<evidence type="ECO:0000256" key="4">
    <source>
        <dbReference type="SAM" id="SignalP"/>
    </source>
</evidence>
<feature type="chain" id="PRO_5045349091" evidence="4">
    <location>
        <begin position="21"/>
        <end position="505"/>
    </location>
</feature>
<keyword evidence="1 4" id="KW-0732">Signal</keyword>
<protein>
    <submittedName>
        <fullName evidence="5">Myxococcus cysteine-rich repeat containing protein</fullName>
    </submittedName>
</protein>
<evidence type="ECO:0000313" key="5">
    <source>
        <dbReference type="EMBL" id="WXB04779.1"/>
    </source>
</evidence>
<dbReference type="PROSITE" id="PS51257">
    <property type="entry name" value="PROKAR_LIPOPROTEIN"/>
    <property type="match status" value="1"/>
</dbReference>
<feature type="signal peptide" evidence="4">
    <location>
        <begin position="1"/>
        <end position="20"/>
    </location>
</feature>